<organism evidence="1 2">
    <name type="scientific">Bacillus cereus 03BB108</name>
    <dbReference type="NCBI Taxonomy" id="451709"/>
    <lineage>
        <taxon>Bacteria</taxon>
        <taxon>Bacillati</taxon>
        <taxon>Bacillota</taxon>
        <taxon>Bacilli</taxon>
        <taxon>Bacillales</taxon>
        <taxon>Bacillaceae</taxon>
        <taxon>Bacillus</taxon>
        <taxon>Bacillus cereus group</taxon>
    </lineage>
</organism>
<evidence type="ECO:0000313" key="1">
    <source>
        <dbReference type="EMBL" id="AJI08986.1"/>
    </source>
</evidence>
<sequence>MIRDKLCKHCKQSFPNTIDYMNGTSCIQCHRMINVSLKGAQERAKSNNRSYSLDANWIQDQLFKQDYRCWWTGQAFDFSETIIPNIANPNVISIDRLNNEEGYTKENSVLCVNWFNKLKSDYSIPELNHILMGCVSAYAKLQQYFVPYSSQPINQAIETNYQDQFEMPLTEAEMAEFLKKLDNDYYDRMRNAIRKVEGLAKLLEDIENSPSK</sequence>
<dbReference type="Gene3D" id="3.30.40.220">
    <property type="match status" value="1"/>
</dbReference>
<accession>A0AAN0SRH9</accession>
<protein>
    <submittedName>
        <fullName evidence="1">Uncharacterized protein</fullName>
    </submittedName>
</protein>
<keyword evidence="1" id="KW-0614">Plasmid</keyword>
<gene>
    <name evidence="1" type="ORF">AK40_5822</name>
</gene>
<evidence type="ECO:0000313" key="2">
    <source>
        <dbReference type="Proteomes" id="UP000031861"/>
    </source>
</evidence>
<name>A0AAN0SRH9_BACCE</name>
<dbReference type="EMBL" id="CP009639">
    <property type="protein sequence ID" value="AJI08986.1"/>
    <property type="molecule type" value="Genomic_DNA"/>
</dbReference>
<reference evidence="1 2" key="1">
    <citation type="journal article" date="2015" name="Genome Announc.">
        <title>Complete genome sequences for 35 biothreat assay-relevant bacillus species.</title>
        <authorList>
            <person name="Johnson S.L."/>
            <person name="Daligault H.E."/>
            <person name="Davenport K.W."/>
            <person name="Jaissle J."/>
            <person name="Frey K.G."/>
            <person name="Ladner J.T."/>
            <person name="Broomall S.M."/>
            <person name="Bishop-Lilly K.A."/>
            <person name="Bruce D.C."/>
            <person name="Gibbons H.S."/>
            <person name="Coyne S.R."/>
            <person name="Lo C.C."/>
            <person name="Meincke L."/>
            <person name="Munk A.C."/>
            <person name="Koroleva G.I."/>
            <person name="Rosenzweig C.N."/>
            <person name="Palacios G.F."/>
            <person name="Redden C.L."/>
            <person name="Minogue T.D."/>
            <person name="Chain P.S."/>
        </authorList>
    </citation>
    <scope>NUCLEOTIDE SEQUENCE [LARGE SCALE GENOMIC DNA]</scope>
    <source>
        <strain evidence="1 2">03BB108</strain>
    </source>
</reference>
<dbReference type="Proteomes" id="UP000031861">
    <property type="component" value="Plasmid pBFI_1"/>
</dbReference>
<geneLocation type="plasmid" evidence="1 2">
    <name>pBFI_1</name>
</geneLocation>
<proteinExistence type="predicted"/>
<dbReference type="AlphaFoldDB" id="A0AAN0SRH9"/>